<evidence type="ECO:0000256" key="1">
    <source>
        <dbReference type="SAM" id="MobiDB-lite"/>
    </source>
</evidence>
<dbReference type="EMBL" id="JANFNG010000002">
    <property type="protein sequence ID" value="MCQ4079871.1"/>
    <property type="molecule type" value="Genomic_DNA"/>
</dbReference>
<gene>
    <name evidence="4" type="ORF">NGB36_04500</name>
</gene>
<comment type="caution">
    <text evidence="4">The sequence shown here is derived from an EMBL/GenBank/DDBJ whole genome shotgun (WGS) entry which is preliminary data.</text>
</comment>
<feature type="region of interest" description="Disordered" evidence="1">
    <location>
        <begin position="1"/>
        <end position="31"/>
    </location>
</feature>
<evidence type="ECO:0000313" key="4">
    <source>
        <dbReference type="EMBL" id="MCQ4079871.1"/>
    </source>
</evidence>
<dbReference type="Proteomes" id="UP001057702">
    <property type="component" value="Unassembled WGS sequence"/>
</dbReference>
<evidence type="ECO:0000259" key="3">
    <source>
        <dbReference type="Pfam" id="PF09922"/>
    </source>
</evidence>
<sequence>MPAAASEPAPERGRLAKLPGSAPAMRASDEERDRVAAVLADALATGRLAADEHAERLEAVYAARTREELAPLTADLPEPSEPAALPVHLDDARVTALFSKIRRGGQWPVPPHTVVRSRFGAVVLDLRHAIFTRREVVIEAGSFCGKIEIYVPENAQVYDTGTAVFGKRSQRGRSGPKEDGGPVIRITGRSLFGHVRVCRGRTGWLWGNWGWGDWH</sequence>
<dbReference type="PANTHER" id="PTHR40763">
    <property type="entry name" value="MEMBRANE PROTEIN-RELATED"/>
    <property type="match status" value="1"/>
</dbReference>
<feature type="domain" description="DUF1707" evidence="2">
    <location>
        <begin position="25"/>
        <end position="77"/>
    </location>
</feature>
<proteinExistence type="predicted"/>
<dbReference type="Pfam" id="PF09922">
    <property type="entry name" value="LiaF-like_C"/>
    <property type="match status" value="1"/>
</dbReference>
<dbReference type="RefSeq" id="WP_255918733.1">
    <property type="nucleotide sequence ID" value="NZ_JANFNG010000002.1"/>
</dbReference>
<name>A0ABT1PQB9_9ACTN</name>
<dbReference type="InterPro" id="IPR024425">
    <property type="entry name" value="LiaF-like_C"/>
</dbReference>
<feature type="domain" description="Cell wall-active antibiotics response LiaF-like C-terminal" evidence="3">
    <location>
        <begin position="116"/>
        <end position="167"/>
    </location>
</feature>
<dbReference type="InterPro" id="IPR012551">
    <property type="entry name" value="DUF1707_SHOCT-like"/>
</dbReference>
<dbReference type="Pfam" id="PF08044">
    <property type="entry name" value="DUF1707"/>
    <property type="match status" value="1"/>
</dbReference>
<evidence type="ECO:0000313" key="5">
    <source>
        <dbReference type="Proteomes" id="UP001057702"/>
    </source>
</evidence>
<keyword evidence="5" id="KW-1185">Reference proteome</keyword>
<accession>A0ABT1PQB9</accession>
<organism evidence="4 5">
    <name type="scientific">Streptomyces humicola</name>
    <dbReference type="NCBI Taxonomy" id="2953240"/>
    <lineage>
        <taxon>Bacteria</taxon>
        <taxon>Bacillati</taxon>
        <taxon>Actinomycetota</taxon>
        <taxon>Actinomycetes</taxon>
        <taxon>Kitasatosporales</taxon>
        <taxon>Streptomycetaceae</taxon>
        <taxon>Streptomyces</taxon>
    </lineage>
</organism>
<reference evidence="4" key="1">
    <citation type="submission" date="2022-06" db="EMBL/GenBank/DDBJ databases">
        <title>Draft genome sequence of Streptomyces sp. RB6PN25 isolated from peat swamp forest in Thailand.</title>
        <authorList>
            <person name="Duangmal K."/>
            <person name="Klaysubun C."/>
        </authorList>
    </citation>
    <scope>NUCLEOTIDE SEQUENCE</scope>
    <source>
        <strain evidence="4">RB6PN25</strain>
    </source>
</reference>
<evidence type="ECO:0000259" key="2">
    <source>
        <dbReference type="Pfam" id="PF08044"/>
    </source>
</evidence>
<protein>
    <submittedName>
        <fullName evidence="4">DUF1707 domain-containing protein</fullName>
    </submittedName>
</protein>
<dbReference type="PANTHER" id="PTHR40763:SF4">
    <property type="entry name" value="DUF1707 DOMAIN-CONTAINING PROTEIN"/>
    <property type="match status" value="1"/>
</dbReference>